<dbReference type="GO" id="GO:0005524">
    <property type="term" value="F:ATP binding"/>
    <property type="evidence" value="ECO:0007669"/>
    <property type="project" value="UniProtKB-UniRule"/>
</dbReference>
<evidence type="ECO:0000256" key="10">
    <source>
        <dbReference type="PROSITE-ProRule" id="PRU10141"/>
    </source>
</evidence>
<protein>
    <recommendedName>
        <fullName evidence="1">non-specific serine/threonine protein kinase</fullName>
        <ecNumber evidence="1">2.7.11.1</ecNumber>
    </recommendedName>
</protein>
<dbReference type="SUPFAM" id="SSF56112">
    <property type="entry name" value="Protein kinase-like (PK-like)"/>
    <property type="match status" value="1"/>
</dbReference>
<dbReference type="AlphaFoldDB" id="V4BFM8"/>
<gene>
    <name evidence="13" type="ORF">LOTGIDRAFT_91758</name>
</gene>
<comment type="similarity">
    <text evidence="9">Belongs to the protein kinase superfamily. CMGC Ser/Thr protein kinase family. HIPK subfamily.</text>
</comment>
<dbReference type="InterPro" id="IPR000719">
    <property type="entry name" value="Prot_kinase_dom"/>
</dbReference>
<dbReference type="PANTHER" id="PTHR24058:SF17">
    <property type="entry name" value="HOMEODOMAIN INTERACTING PROTEIN KINASE, ISOFORM D"/>
    <property type="match status" value="1"/>
</dbReference>
<feature type="non-terminal residue" evidence="13">
    <location>
        <position position="1"/>
    </location>
</feature>
<dbReference type="PROSITE" id="PS00108">
    <property type="entry name" value="PROTEIN_KINASE_ST"/>
    <property type="match status" value="1"/>
</dbReference>
<dbReference type="Proteomes" id="UP000030746">
    <property type="component" value="Unassembled WGS sequence"/>
</dbReference>
<dbReference type="Gene3D" id="1.10.510.10">
    <property type="entry name" value="Transferase(Phosphotransferase) domain 1"/>
    <property type="match status" value="1"/>
</dbReference>
<keyword evidence="2 11" id="KW-0723">Serine/threonine-protein kinase</keyword>
<evidence type="ECO:0000256" key="7">
    <source>
        <dbReference type="ARBA" id="ARBA00047899"/>
    </source>
</evidence>
<dbReference type="Pfam" id="PF00069">
    <property type="entry name" value="Pkinase"/>
    <property type="match status" value="1"/>
</dbReference>
<dbReference type="EC" id="2.7.11.1" evidence="1"/>
<dbReference type="PROSITE" id="PS00107">
    <property type="entry name" value="PROTEIN_KINASE_ATP"/>
    <property type="match status" value="1"/>
</dbReference>
<evidence type="ECO:0000259" key="12">
    <source>
        <dbReference type="PROSITE" id="PS50011"/>
    </source>
</evidence>
<dbReference type="InterPro" id="IPR050494">
    <property type="entry name" value="Ser_Thr_dual-spec_kinase"/>
</dbReference>
<dbReference type="CTD" id="20252927"/>
<dbReference type="GeneID" id="20252927"/>
<dbReference type="InterPro" id="IPR008271">
    <property type="entry name" value="Ser/Thr_kinase_AS"/>
</dbReference>
<comment type="catalytic activity">
    <reaction evidence="7">
        <text>L-threonyl-[protein] + ATP = O-phospho-L-threonyl-[protein] + ADP + H(+)</text>
        <dbReference type="Rhea" id="RHEA:46608"/>
        <dbReference type="Rhea" id="RHEA-COMP:11060"/>
        <dbReference type="Rhea" id="RHEA-COMP:11605"/>
        <dbReference type="ChEBI" id="CHEBI:15378"/>
        <dbReference type="ChEBI" id="CHEBI:30013"/>
        <dbReference type="ChEBI" id="CHEBI:30616"/>
        <dbReference type="ChEBI" id="CHEBI:61977"/>
        <dbReference type="ChEBI" id="CHEBI:456216"/>
        <dbReference type="EC" id="2.7.11.1"/>
    </reaction>
</comment>
<dbReference type="FunFam" id="1.10.510.10:FF:000029">
    <property type="entry name" value="Homeodomain-interacting protein kinase 2 isoform 1"/>
    <property type="match status" value="1"/>
</dbReference>
<keyword evidence="3" id="KW-0808">Transferase</keyword>
<dbReference type="PANTHER" id="PTHR24058">
    <property type="entry name" value="DUAL SPECIFICITY PROTEIN KINASE"/>
    <property type="match status" value="1"/>
</dbReference>
<dbReference type="GO" id="GO:0005634">
    <property type="term" value="C:nucleus"/>
    <property type="evidence" value="ECO:0007669"/>
    <property type="project" value="UniProtKB-ARBA"/>
</dbReference>
<dbReference type="InterPro" id="IPR017441">
    <property type="entry name" value="Protein_kinase_ATP_BS"/>
</dbReference>
<dbReference type="STRING" id="225164.V4BFM8"/>
<keyword evidence="6 10" id="KW-0067">ATP-binding</keyword>
<dbReference type="OrthoDB" id="10030361at2759"/>
<evidence type="ECO:0000256" key="4">
    <source>
        <dbReference type="ARBA" id="ARBA00022741"/>
    </source>
</evidence>
<evidence type="ECO:0000256" key="11">
    <source>
        <dbReference type="RuleBase" id="RU000304"/>
    </source>
</evidence>
<evidence type="ECO:0000313" key="13">
    <source>
        <dbReference type="EMBL" id="ESP04677.1"/>
    </source>
</evidence>
<dbReference type="EMBL" id="KB199652">
    <property type="protein sequence ID" value="ESP04677.1"/>
    <property type="molecule type" value="Genomic_DNA"/>
</dbReference>
<evidence type="ECO:0000256" key="8">
    <source>
        <dbReference type="ARBA" id="ARBA00048679"/>
    </source>
</evidence>
<keyword evidence="14" id="KW-1185">Reference proteome</keyword>
<dbReference type="InterPro" id="IPR011009">
    <property type="entry name" value="Kinase-like_dom_sf"/>
</dbReference>
<evidence type="ECO:0000256" key="3">
    <source>
        <dbReference type="ARBA" id="ARBA00022679"/>
    </source>
</evidence>
<dbReference type="Gene3D" id="3.30.200.20">
    <property type="entry name" value="Phosphorylase Kinase, domain 1"/>
    <property type="match status" value="1"/>
</dbReference>
<dbReference type="GO" id="GO:0005737">
    <property type="term" value="C:cytoplasm"/>
    <property type="evidence" value="ECO:0007669"/>
    <property type="project" value="TreeGrafter"/>
</dbReference>
<evidence type="ECO:0000256" key="6">
    <source>
        <dbReference type="ARBA" id="ARBA00022840"/>
    </source>
</evidence>
<dbReference type="OMA" id="SIANTIH"/>
<dbReference type="CDD" id="cd14211">
    <property type="entry name" value="STKc_HIPK"/>
    <property type="match status" value="1"/>
</dbReference>
<comment type="catalytic activity">
    <reaction evidence="8">
        <text>L-seryl-[protein] + ATP = O-phospho-L-seryl-[protein] + ADP + H(+)</text>
        <dbReference type="Rhea" id="RHEA:17989"/>
        <dbReference type="Rhea" id="RHEA-COMP:9863"/>
        <dbReference type="Rhea" id="RHEA-COMP:11604"/>
        <dbReference type="ChEBI" id="CHEBI:15378"/>
        <dbReference type="ChEBI" id="CHEBI:29999"/>
        <dbReference type="ChEBI" id="CHEBI:30616"/>
        <dbReference type="ChEBI" id="CHEBI:83421"/>
        <dbReference type="ChEBI" id="CHEBI:456216"/>
        <dbReference type="EC" id="2.7.11.1"/>
    </reaction>
</comment>
<dbReference type="GO" id="GO:0004674">
    <property type="term" value="F:protein serine/threonine kinase activity"/>
    <property type="evidence" value="ECO:0007669"/>
    <property type="project" value="UniProtKB-KW"/>
</dbReference>
<feature type="non-terminal residue" evidence="13">
    <location>
        <position position="393"/>
    </location>
</feature>
<proteinExistence type="inferred from homology"/>
<accession>V4BFM8</accession>
<dbReference type="SMART" id="SM00220">
    <property type="entry name" value="S_TKc"/>
    <property type="match status" value="1"/>
</dbReference>
<organism evidence="13 14">
    <name type="scientific">Lottia gigantea</name>
    <name type="common">Giant owl limpet</name>
    <dbReference type="NCBI Taxonomy" id="225164"/>
    <lineage>
        <taxon>Eukaryota</taxon>
        <taxon>Metazoa</taxon>
        <taxon>Spiralia</taxon>
        <taxon>Lophotrochozoa</taxon>
        <taxon>Mollusca</taxon>
        <taxon>Gastropoda</taxon>
        <taxon>Patellogastropoda</taxon>
        <taxon>Lottioidea</taxon>
        <taxon>Lottiidae</taxon>
        <taxon>Lottia</taxon>
    </lineage>
</organism>
<reference evidence="13 14" key="1">
    <citation type="journal article" date="2013" name="Nature">
        <title>Insights into bilaterian evolution from three spiralian genomes.</title>
        <authorList>
            <person name="Simakov O."/>
            <person name="Marletaz F."/>
            <person name="Cho S.J."/>
            <person name="Edsinger-Gonzales E."/>
            <person name="Havlak P."/>
            <person name="Hellsten U."/>
            <person name="Kuo D.H."/>
            <person name="Larsson T."/>
            <person name="Lv J."/>
            <person name="Arendt D."/>
            <person name="Savage R."/>
            <person name="Osoegawa K."/>
            <person name="de Jong P."/>
            <person name="Grimwood J."/>
            <person name="Chapman J.A."/>
            <person name="Shapiro H."/>
            <person name="Aerts A."/>
            <person name="Otillar R.P."/>
            <person name="Terry A.Y."/>
            <person name="Boore J.L."/>
            <person name="Grigoriev I.V."/>
            <person name="Lindberg D.R."/>
            <person name="Seaver E.C."/>
            <person name="Weisblat D.A."/>
            <person name="Putnam N.H."/>
            <person name="Rokhsar D.S."/>
        </authorList>
    </citation>
    <scope>NUCLEOTIDE SEQUENCE [LARGE SCALE GENOMIC DNA]</scope>
</reference>
<evidence type="ECO:0000313" key="14">
    <source>
        <dbReference type="Proteomes" id="UP000030746"/>
    </source>
</evidence>
<feature type="binding site" evidence="10">
    <location>
        <position position="28"/>
    </location>
    <ligand>
        <name>ATP</name>
        <dbReference type="ChEBI" id="CHEBI:30616"/>
    </ligand>
</feature>
<dbReference type="RefSeq" id="XP_009044576.1">
    <property type="nucleotide sequence ID" value="XM_009046328.1"/>
</dbReference>
<evidence type="ECO:0000256" key="9">
    <source>
        <dbReference type="ARBA" id="ARBA00061380"/>
    </source>
</evidence>
<evidence type="ECO:0000256" key="5">
    <source>
        <dbReference type="ARBA" id="ARBA00022777"/>
    </source>
</evidence>
<dbReference type="HOGENOM" id="CLU_000288_5_15_1"/>
<evidence type="ECO:0000256" key="1">
    <source>
        <dbReference type="ARBA" id="ARBA00012513"/>
    </source>
</evidence>
<evidence type="ECO:0000256" key="2">
    <source>
        <dbReference type="ARBA" id="ARBA00022527"/>
    </source>
</evidence>
<dbReference type="KEGG" id="lgi:LOTGIDRAFT_91758"/>
<sequence>VLEFLGRGTFGQVVKCWKKGTNEIVAIKILKNHPSYARQGQIEVQILKQLSQENADDYNFVRTYEYFQHQNHACLVFEMLEQNLYDFLKQNKFQPLPLKYIRPVTQQVLTALLKLKDLGLIHADLKPENIMLVDPVRFPYRVKVIDFGSASQVTKAVPSTYLQSRYYRAPEILLGLPFCEAIDMWSLGCVIAELFLGWPLYPGSSEYDQIRYISQTQGLPAEHMLSSATKTSRFFMRDNTDTSYPFWRLKSPEEHEAETKIKSKEARKYIFNCLDDIGQINVPTDLEGSELLAEKVDRREFIDLLKRMLILDQERRILPIDALNHPLISMKHLMDYPHCNITKQSVQSMEICRRPRQSSVYDVNQNSNGMMTNVVPSSNGNFTVTFNNQINAL</sequence>
<name>V4BFM8_LOTGI</name>
<feature type="domain" description="Protein kinase" evidence="12">
    <location>
        <begin position="1"/>
        <end position="328"/>
    </location>
</feature>
<keyword evidence="4 10" id="KW-0547">Nucleotide-binding</keyword>
<dbReference type="GO" id="GO:0004713">
    <property type="term" value="F:protein tyrosine kinase activity"/>
    <property type="evidence" value="ECO:0007669"/>
    <property type="project" value="TreeGrafter"/>
</dbReference>
<keyword evidence="5" id="KW-0418">Kinase</keyword>
<dbReference type="PROSITE" id="PS50011">
    <property type="entry name" value="PROTEIN_KINASE_DOM"/>
    <property type="match status" value="1"/>
</dbReference>